<dbReference type="NCBIfam" id="TIGR02286">
    <property type="entry name" value="PaaD"/>
    <property type="match status" value="1"/>
</dbReference>
<evidence type="ECO:0000256" key="2">
    <source>
        <dbReference type="ARBA" id="ARBA00022801"/>
    </source>
</evidence>
<comment type="similarity">
    <text evidence="1">Belongs to the thioesterase PaaI family.</text>
</comment>
<dbReference type="AlphaFoldDB" id="A0A7G9RH36"/>
<organism evidence="4 5">
    <name type="scientific">Nocardioides mesophilus</name>
    <dbReference type="NCBI Taxonomy" id="433659"/>
    <lineage>
        <taxon>Bacteria</taxon>
        <taxon>Bacillati</taxon>
        <taxon>Actinomycetota</taxon>
        <taxon>Actinomycetes</taxon>
        <taxon>Propionibacteriales</taxon>
        <taxon>Nocardioidaceae</taxon>
        <taxon>Nocardioides</taxon>
    </lineage>
</organism>
<dbReference type="PANTHER" id="PTHR42856">
    <property type="entry name" value="ACYL-COENZYME A THIOESTERASE PAAI"/>
    <property type="match status" value="1"/>
</dbReference>
<dbReference type="SUPFAM" id="SSF54637">
    <property type="entry name" value="Thioesterase/thiol ester dehydrase-isomerase"/>
    <property type="match status" value="1"/>
</dbReference>
<evidence type="ECO:0000313" key="4">
    <source>
        <dbReference type="EMBL" id="QNN54911.1"/>
    </source>
</evidence>
<keyword evidence="5" id="KW-1185">Reference proteome</keyword>
<evidence type="ECO:0000313" key="5">
    <source>
        <dbReference type="Proteomes" id="UP000515947"/>
    </source>
</evidence>
<dbReference type="InterPro" id="IPR006683">
    <property type="entry name" value="Thioestr_dom"/>
</dbReference>
<dbReference type="Gene3D" id="3.10.129.10">
    <property type="entry name" value="Hotdog Thioesterase"/>
    <property type="match status" value="1"/>
</dbReference>
<dbReference type="PANTHER" id="PTHR42856:SF1">
    <property type="entry name" value="ACYL-COENZYME A THIOESTERASE PAAI"/>
    <property type="match status" value="1"/>
</dbReference>
<gene>
    <name evidence="4" type="primary">paaI</name>
    <name evidence="4" type="ORF">H9L09_08025</name>
</gene>
<dbReference type="InterPro" id="IPR029069">
    <property type="entry name" value="HotDog_dom_sf"/>
</dbReference>
<evidence type="ECO:0000259" key="3">
    <source>
        <dbReference type="Pfam" id="PF03061"/>
    </source>
</evidence>
<protein>
    <submittedName>
        <fullName evidence="4">Hydroxyphenylacetyl-CoA thioesterase PaaI</fullName>
    </submittedName>
</protein>
<dbReference type="InterPro" id="IPR011973">
    <property type="entry name" value="PaaD"/>
</dbReference>
<dbReference type="NCBIfam" id="TIGR00369">
    <property type="entry name" value="unchar_dom_1"/>
    <property type="match status" value="1"/>
</dbReference>
<reference evidence="4 5" key="1">
    <citation type="submission" date="2020-08" db="EMBL/GenBank/DDBJ databases">
        <title>Genome sequence of Nocardioides mesophilus KACC 16243T.</title>
        <authorList>
            <person name="Hyun D.-W."/>
            <person name="Bae J.-W."/>
        </authorList>
    </citation>
    <scope>NUCLEOTIDE SEQUENCE [LARGE SCALE GENOMIC DNA]</scope>
    <source>
        <strain evidence="4 5">KACC 16243</strain>
    </source>
</reference>
<proteinExistence type="inferred from homology"/>
<accession>A0A7G9RH36</accession>
<name>A0A7G9RH36_9ACTN</name>
<dbReference type="Pfam" id="PF03061">
    <property type="entry name" value="4HBT"/>
    <property type="match status" value="1"/>
</dbReference>
<dbReference type="KEGG" id="nmes:H9L09_08025"/>
<feature type="domain" description="Thioesterase" evidence="3">
    <location>
        <begin position="41"/>
        <end position="109"/>
    </location>
</feature>
<sequence length="129" mass="13973">MWAGDAASQALGMRILEVGPGRATLEMVVRPDMLNGQAIGHGGLTFTLADSAFAFACNSYNRRTVARLCEIRFRAPTREGDRLVAEAVEVSRDERDGRYAVTVRCDGTEVASFAGQSREVGGTLFDEEV</sequence>
<dbReference type="Proteomes" id="UP000515947">
    <property type="component" value="Chromosome"/>
</dbReference>
<dbReference type="FunFam" id="3.10.129.10:FF:000022">
    <property type="entry name" value="Phenylacetic acid degradation protein"/>
    <property type="match status" value="1"/>
</dbReference>
<dbReference type="InterPro" id="IPR003736">
    <property type="entry name" value="PAAI_dom"/>
</dbReference>
<dbReference type="CDD" id="cd03443">
    <property type="entry name" value="PaaI_thioesterase"/>
    <property type="match status" value="1"/>
</dbReference>
<evidence type="ECO:0000256" key="1">
    <source>
        <dbReference type="ARBA" id="ARBA00008324"/>
    </source>
</evidence>
<keyword evidence="2" id="KW-0378">Hydrolase</keyword>
<dbReference type="InterPro" id="IPR052723">
    <property type="entry name" value="Acyl-CoA_thioesterase_PaaI"/>
</dbReference>
<dbReference type="EMBL" id="CP060713">
    <property type="protein sequence ID" value="QNN54911.1"/>
    <property type="molecule type" value="Genomic_DNA"/>
</dbReference>
<dbReference type="GO" id="GO:0016289">
    <property type="term" value="F:acyl-CoA hydrolase activity"/>
    <property type="evidence" value="ECO:0007669"/>
    <property type="project" value="UniProtKB-ARBA"/>
</dbReference>